<proteinExistence type="predicted"/>
<gene>
    <name evidence="1" type="ORF">TBIB3V08_LOCUS8823</name>
</gene>
<sequence length="126" mass="14163">MVTGDVRLNFKYATDGTSDISYHATFRTTQGDSYLRRIGQTQVNEGNQQLRLQQNISRRVASNNDRPLGLVLSVPGNSSRGTGSDAEKYHRYFFLEGELLLLLSWSDLRQAEAFQVLSDLSHPSNP</sequence>
<accession>A0A7R9I3X3</accession>
<dbReference type="EMBL" id="OD568059">
    <property type="protein sequence ID" value="CAD7446494.1"/>
    <property type="molecule type" value="Genomic_DNA"/>
</dbReference>
<evidence type="ECO:0000313" key="1">
    <source>
        <dbReference type="EMBL" id="CAD7446494.1"/>
    </source>
</evidence>
<reference evidence="1" key="1">
    <citation type="submission" date="2020-11" db="EMBL/GenBank/DDBJ databases">
        <authorList>
            <person name="Tran Van P."/>
        </authorList>
    </citation>
    <scope>NUCLEOTIDE SEQUENCE</scope>
</reference>
<dbReference type="AlphaFoldDB" id="A0A7R9I3X3"/>
<organism evidence="1">
    <name type="scientific">Timema bartmani</name>
    <dbReference type="NCBI Taxonomy" id="61472"/>
    <lineage>
        <taxon>Eukaryota</taxon>
        <taxon>Metazoa</taxon>
        <taxon>Ecdysozoa</taxon>
        <taxon>Arthropoda</taxon>
        <taxon>Hexapoda</taxon>
        <taxon>Insecta</taxon>
        <taxon>Pterygota</taxon>
        <taxon>Neoptera</taxon>
        <taxon>Polyneoptera</taxon>
        <taxon>Phasmatodea</taxon>
        <taxon>Timematodea</taxon>
        <taxon>Timematoidea</taxon>
        <taxon>Timematidae</taxon>
        <taxon>Timema</taxon>
    </lineage>
</organism>
<name>A0A7R9I3X3_9NEOP</name>
<protein>
    <submittedName>
        <fullName evidence="1">Uncharacterized protein</fullName>
    </submittedName>
</protein>